<dbReference type="PANTHER" id="PTHR46289:SF14">
    <property type="entry name" value="DUF4371 DOMAIN-CONTAINING PROTEIN"/>
    <property type="match status" value="1"/>
</dbReference>
<keyword evidence="3" id="KW-1185">Reference proteome</keyword>
<accession>A0ABQ9GL56</accession>
<dbReference type="Pfam" id="PF05699">
    <property type="entry name" value="Dimer_Tnp_hAT"/>
    <property type="match status" value="1"/>
</dbReference>
<dbReference type="PANTHER" id="PTHR46289">
    <property type="entry name" value="52 KDA REPRESSOR OF THE INHIBITOR OF THE PROTEIN KINASE-LIKE PROTEIN-RELATED"/>
    <property type="match status" value="1"/>
</dbReference>
<dbReference type="InterPro" id="IPR052958">
    <property type="entry name" value="IFN-induced_PKR_regulator"/>
</dbReference>
<sequence>MTSIWIKILQCFDQINLIFQSRTLPIDIAAENINEILKEMQMLRDNWTNILSECKLAAAAMDISTELKEEQHKLRPGDHKGNAHTISPEDSFKRDVFTSSLVDEIVHLKAVLSVHLGILRIVLSLSVTVAEGERSFSELNLVKHFLRSTILEDRLNDLAVLSIEHELANNNNCDDIIRDFVDIKGPGISVDGPGQQYQLKSACAPKHAPTSPPPLY</sequence>
<name>A0ABQ9GL56_9NEOP</name>
<dbReference type="Proteomes" id="UP001159363">
    <property type="component" value="Chromosome 10"/>
</dbReference>
<dbReference type="InterPro" id="IPR008906">
    <property type="entry name" value="HATC_C_dom"/>
</dbReference>
<gene>
    <name evidence="2" type="ORF">PR048_026379</name>
</gene>
<dbReference type="EMBL" id="JARBHB010000011">
    <property type="protein sequence ID" value="KAJ8872763.1"/>
    <property type="molecule type" value="Genomic_DNA"/>
</dbReference>
<feature type="domain" description="HAT C-terminal dimerisation" evidence="1">
    <location>
        <begin position="118"/>
        <end position="167"/>
    </location>
</feature>
<evidence type="ECO:0000313" key="3">
    <source>
        <dbReference type="Proteomes" id="UP001159363"/>
    </source>
</evidence>
<protein>
    <recommendedName>
        <fullName evidence="1">HAT C-terminal dimerisation domain-containing protein</fullName>
    </recommendedName>
</protein>
<evidence type="ECO:0000259" key="1">
    <source>
        <dbReference type="Pfam" id="PF05699"/>
    </source>
</evidence>
<evidence type="ECO:0000313" key="2">
    <source>
        <dbReference type="EMBL" id="KAJ8872763.1"/>
    </source>
</evidence>
<comment type="caution">
    <text evidence="2">The sequence shown here is derived from an EMBL/GenBank/DDBJ whole genome shotgun (WGS) entry which is preliminary data.</text>
</comment>
<reference evidence="2 3" key="1">
    <citation type="submission" date="2023-02" db="EMBL/GenBank/DDBJ databases">
        <title>LHISI_Scaffold_Assembly.</title>
        <authorList>
            <person name="Stuart O.P."/>
            <person name="Cleave R."/>
            <person name="Magrath M.J.L."/>
            <person name="Mikheyev A.S."/>
        </authorList>
    </citation>
    <scope>NUCLEOTIDE SEQUENCE [LARGE SCALE GENOMIC DNA]</scope>
    <source>
        <strain evidence="2">Daus_M_001</strain>
        <tissue evidence="2">Leg muscle</tissue>
    </source>
</reference>
<organism evidence="2 3">
    <name type="scientific">Dryococelus australis</name>
    <dbReference type="NCBI Taxonomy" id="614101"/>
    <lineage>
        <taxon>Eukaryota</taxon>
        <taxon>Metazoa</taxon>
        <taxon>Ecdysozoa</taxon>
        <taxon>Arthropoda</taxon>
        <taxon>Hexapoda</taxon>
        <taxon>Insecta</taxon>
        <taxon>Pterygota</taxon>
        <taxon>Neoptera</taxon>
        <taxon>Polyneoptera</taxon>
        <taxon>Phasmatodea</taxon>
        <taxon>Verophasmatodea</taxon>
        <taxon>Anareolatae</taxon>
        <taxon>Phasmatidae</taxon>
        <taxon>Eurycanthinae</taxon>
        <taxon>Dryococelus</taxon>
    </lineage>
</organism>
<proteinExistence type="predicted"/>